<dbReference type="Proteomes" id="UP000196531">
    <property type="component" value="Unassembled WGS sequence"/>
</dbReference>
<sequence>MSQDLDFRFEKFEEYFGDADQVKKHMDNCNVCNAKLVQTHMSDFKNLIVQETARCPECGQGNKKVIHIIN</sequence>
<comment type="caution">
    <text evidence="1">The sequence shown here is derived from an EMBL/GenBank/DDBJ whole genome shotgun (WGS) entry which is preliminary data.</text>
</comment>
<evidence type="ECO:0000313" key="2">
    <source>
        <dbReference type="Proteomes" id="UP000196531"/>
    </source>
</evidence>
<accession>A0A1Y5FAL5</accession>
<gene>
    <name evidence="1" type="ORF">A9Q84_04335</name>
</gene>
<dbReference type="EMBL" id="MAAO01000004">
    <property type="protein sequence ID" value="OUR98651.1"/>
    <property type="molecule type" value="Genomic_DNA"/>
</dbReference>
<protein>
    <submittedName>
        <fullName evidence="1">Uncharacterized protein</fullName>
    </submittedName>
</protein>
<dbReference type="AlphaFoldDB" id="A0A1Y5FAL5"/>
<name>A0A1Y5FAL5_9BACT</name>
<proteinExistence type="predicted"/>
<organism evidence="1 2">
    <name type="scientific">Halobacteriovorax marinus</name>
    <dbReference type="NCBI Taxonomy" id="97084"/>
    <lineage>
        <taxon>Bacteria</taxon>
        <taxon>Pseudomonadati</taxon>
        <taxon>Bdellovibrionota</taxon>
        <taxon>Bacteriovoracia</taxon>
        <taxon>Bacteriovoracales</taxon>
        <taxon>Halobacteriovoraceae</taxon>
        <taxon>Halobacteriovorax</taxon>
    </lineage>
</organism>
<reference evidence="2" key="1">
    <citation type="journal article" date="2017" name="Proc. Natl. Acad. Sci. U.S.A.">
        <title>Simulation of Deepwater Horizon oil plume reveals substrate specialization within a complex community of hydrocarbon-degraders.</title>
        <authorList>
            <person name="Hu P."/>
            <person name="Dubinsky E.A."/>
            <person name="Probst A.J."/>
            <person name="Wang J."/>
            <person name="Sieber C.M.K."/>
            <person name="Tom L.M."/>
            <person name="Gardinali P."/>
            <person name="Banfield J.F."/>
            <person name="Atlas R.M."/>
            <person name="Andersen G.L."/>
        </authorList>
    </citation>
    <scope>NUCLEOTIDE SEQUENCE [LARGE SCALE GENOMIC DNA]</scope>
</reference>
<evidence type="ECO:0000313" key="1">
    <source>
        <dbReference type="EMBL" id="OUR98651.1"/>
    </source>
</evidence>